<organism evidence="3 4">
    <name type="scientific">Catenulispora pinistramenti</name>
    <dbReference type="NCBI Taxonomy" id="2705254"/>
    <lineage>
        <taxon>Bacteria</taxon>
        <taxon>Bacillati</taxon>
        <taxon>Actinomycetota</taxon>
        <taxon>Actinomycetes</taxon>
        <taxon>Catenulisporales</taxon>
        <taxon>Catenulisporaceae</taxon>
        <taxon>Catenulispora</taxon>
    </lineage>
</organism>
<dbReference type="EMBL" id="JAAFYZ010000242">
    <property type="protein sequence ID" value="MBS2553263.1"/>
    <property type="molecule type" value="Genomic_DNA"/>
</dbReference>
<reference evidence="3 4" key="1">
    <citation type="submission" date="2020-02" db="EMBL/GenBank/DDBJ databases">
        <title>Acidophilic actinobacteria isolated from forest soil.</title>
        <authorList>
            <person name="Golinska P."/>
        </authorList>
    </citation>
    <scope>NUCLEOTIDE SEQUENCE [LARGE SCALE GENOMIC DNA]</scope>
    <source>
        <strain evidence="3 4">NL8</strain>
    </source>
</reference>
<dbReference type="InterPro" id="IPR025498">
    <property type="entry name" value="DUF4389"/>
</dbReference>
<gene>
    <name evidence="3" type="ORF">KGQ19_41060</name>
</gene>
<dbReference type="RefSeq" id="WP_212019633.1">
    <property type="nucleotide sequence ID" value="NZ_JAAFYZ010000242.1"/>
</dbReference>
<accession>A0ABS5L4H9</accession>
<keyword evidence="2" id="KW-0812">Transmembrane</keyword>
<sequence length="359" mass="39664">MSDQLPPAPPPPPEDPNQPPYGQQPPPYGQQPPYGGQQQPGQQPPYGQSGQSGQQGQPGPPPYGQPPYGQQPYGQPPYGQQQGYPQYPQYPGGADPYGQMVREPEVQIDVHGLRPQKRWTVLIRLILAIPQLIVMFFLGLAGLVVLIIGWFAALFTGQLPTGMREFLIGILQYQTRVYGYLYLMVDEYPPFAFFEAPGYPIQVDVPPPTRLNPAAVFFRIILMIPGWIVTSVLQEGAAVIAFFVWIIMLFTGRQPEQAFGATSAMLRYETRFAAFSGMLTPTQPKGLFGDLPGASNTGERRSPTRPLFLSSGARTLLIVMIVIGAIAFVLNNVFSNSNNDNWNSDRAPYTVSQQVSQHR</sequence>
<feature type="compositionally biased region" description="Pro residues" evidence="1">
    <location>
        <begin position="1"/>
        <end position="30"/>
    </location>
</feature>
<proteinExistence type="predicted"/>
<feature type="transmembrane region" description="Helical" evidence="2">
    <location>
        <begin position="121"/>
        <end position="153"/>
    </location>
</feature>
<keyword evidence="4" id="KW-1185">Reference proteome</keyword>
<feature type="compositionally biased region" description="Low complexity" evidence="1">
    <location>
        <begin position="31"/>
        <end position="57"/>
    </location>
</feature>
<evidence type="ECO:0000256" key="1">
    <source>
        <dbReference type="SAM" id="MobiDB-lite"/>
    </source>
</evidence>
<feature type="compositionally biased region" description="Low complexity" evidence="1">
    <location>
        <begin position="66"/>
        <end position="93"/>
    </location>
</feature>
<dbReference type="Proteomes" id="UP000730482">
    <property type="component" value="Unassembled WGS sequence"/>
</dbReference>
<evidence type="ECO:0000313" key="3">
    <source>
        <dbReference type="EMBL" id="MBS2553263.1"/>
    </source>
</evidence>
<feature type="transmembrane region" description="Helical" evidence="2">
    <location>
        <begin position="315"/>
        <end position="334"/>
    </location>
</feature>
<dbReference type="Pfam" id="PF14333">
    <property type="entry name" value="DUF4389"/>
    <property type="match status" value="2"/>
</dbReference>
<comment type="caution">
    <text evidence="3">The sequence shown here is derived from an EMBL/GenBank/DDBJ whole genome shotgun (WGS) entry which is preliminary data.</text>
</comment>
<protein>
    <submittedName>
        <fullName evidence="3">DUF4389 domain-containing protein</fullName>
    </submittedName>
</protein>
<evidence type="ECO:0000256" key="2">
    <source>
        <dbReference type="SAM" id="Phobius"/>
    </source>
</evidence>
<feature type="transmembrane region" description="Helical" evidence="2">
    <location>
        <begin position="216"/>
        <end position="249"/>
    </location>
</feature>
<evidence type="ECO:0000313" key="4">
    <source>
        <dbReference type="Proteomes" id="UP000730482"/>
    </source>
</evidence>
<feature type="region of interest" description="Disordered" evidence="1">
    <location>
        <begin position="1"/>
        <end position="99"/>
    </location>
</feature>
<keyword evidence="2" id="KW-0472">Membrane</keyword>
<keyword evidence="2" id="KW-1133">Transmembrane helix</keyword>
<name>A0ABS5L4H9_9ACTN</name>